<sequence>MDESIYVYSIINKLLPSCKDFKHTLKHNKDELSLVQLGSHLRIEETLRAEESDQIGETPIEIPITRSSNRSTVAKSFRSDFQLYLVERSRDEIRPLYSYWYSIEDDPRTFDEAMQSHDVAFWKEAINDEMDSIIENNT</sequence>
<gene>
    <name evidence="1" type="ORF">Tco_1112243</name>
</gene>
<dbReference type="Proteomes" id="UP001151760">
    <property type="component" value="Unassembled WGS sequence"/>
</dbReference>
<organism evidence="1 2">
    <name type="scientific">Tanacetum coccineum</name>
    <dbReference type="NCBI Taxonomy" id="301880"/>
    <lineage>
        <taxon>Eukaryota</taxon>
        <taxon>Viridiplantae</taxon>
        <taxon>Streptophyta</taxon>
        <taxon>Embryophyta</taxon>
        <taxon>Tracheophyta</taxon>
        <taxon>Spermatophyta</taxon>
        <taxon>Magnoliopsida</taxon>
        <taxon>eudicotyledons</taxon>
        <taxon>Gunneridae</taxon>
        <taxon>Pentapetalae</taxon>
        <taxon>asterids</taxon>
        <taxon>campanulids</taxon>
        <taxon>Asterales</taxon>
        <taxon>Asteraceae</taxon>
        <taxon>Asteroideae</taxon>
        <taxon>Anthemideae</taxon>
        <taxon>Anthemidinae</taxon>
        <taxon>Tanacetum</taxon>
    </lineage>
</organism>
<dbReference type="EMBL" id="BQNB010021008">
    <property type="protein sequence ID" value="GJU01905.1"/>
    <property type="molecule type" value="Genomic_DNA"/>
</dbReference>
<evidence type="ECO:0000313" key="1">
    <source>
        <dbReference type="EMBL" id="GJU01905.1"/>
    </source>
</evidence>
<proteinExistence type="predicted"/>
<evidence type="ECO:0000313" key="2">
    <source>
        <dbReference type="Proteomes" id="UP001151760"/>
    </source>
</evidence>
<reference evidence="1" key="1">
    <citation type="journal article" date="2022" name="Int. J. Mol. Sci.">
        <title>Draft Genome of Tanacetum Coccineum: Genomic Comparison of Closely Related Tanacetum-Family Plants.</title>
        <authorList>
            <person name="Yamashiro T."/>
            <person name="Shiraishi A."/>
            <person name="Nakayama K."/>
            <person name="Satake H."/>
        </authorList>
    </citation>
    <scope>NUCLEOTIDE SEQUENCE</scope>
</reference>
<protein>
    <recommendedName>
        <fullName evidence="3">Zinc finger, CCHC-type</fullName>
    </recommendedName>
</protein>
<evidence type="ECO:0008006" key="3">
    <source>
        <dbReference type="Google" id="ProtNLM"/>
    </source>
</evidence>
<reference evidence="1" key="2">
    <citation type="submission" date="2022-01" db="EMBL/GenBank/DDBJ databases">
        <authorList>
            <person name="Yamashiro T."/>
            <person name="Shiraishi A."/>
            <person name="Satake H."/>
            <person name="Nakayama K."/>
        </authorList>
    </citation>
    <scope>NUCLEOTIDE SEQUENCE</scope>
</reference>
<comment type="caution">
    <text evidence="1">The sequence shown here is derived from an EMBL/GenBank/DDBJ whole genome shotgun (WGS) entry which is preliminary data.</text>
</comment>
<name>A0ABQ5INX1_9ASTR</name>
<keyword evidence="2" id="KW-1185">Reference proteome</keyword>
<accession>A0ABQ5INX1</accession>